<keyword evidence="3" id="KW-1185">Reference proteome</keyword>
<feature type="compositionally biased region" description="Low complexity" evidence="1">
    <location>
        <begin position="124"/>
        <end position="137"/>
    </location>
</feature>
<gene>
    <name evidence="2" type="ORF">E2C01_011928</name>
</gene>
<dbReference type="AlphaFoldDB" id="A0A5B7DCN3"/>
<dbReference type="EMBL" id="VSRR010000731">
    <property type="protein sequence ID" value="MPC19024.1"/>
    <property type="molecule type" value="Genomic_DNA"/>
</dbReference>
<feature type="region of interest" description="Disordered" evidence="1">
    <location>
        <begin position="124"/>
        <end position="155"/>
    </location>
</feature>
<feature type="compositionally biased region" description="Pro residues" evidence="1">
    <location>
        <begin position="138"/>
        <end position="151"/>
    </location>
</feature>
<comment type="caution">
    <text evidence="2">The sequence shown here is derived from an EMBL/GenBank/DDBJ whole genome shotgun (WGS) entry which is preliminary data.</text>
</comment>
<sequence>MSHGRTRILLRVKSVCQRQVGCAGRRCHRSPLNSMSRSLQYFIAPLQALAHSAESTTYIITSITNITQDVHTNIKTVAVVRWVGGSYQVASRRRQDIETRQSTLSKLPATNSRTPETFPITHVTTTTTNTNTTNTCPSSPPSPSPSPPPPHVGVAPLLIGWATG</sequence>
<reference evidence="2 3" key="1">
    <citation type="submission" date="2019-05" db="EMBL/GenBank/DDBJ databases">
        <title>Another draft genome of Portunus trituberculatus and its Hox gene families provides insights of decapod evolution.</title>
        <authorList>
            <person name="Jeong J.-H."/>
            <person name="Song I."/>
            <person name="Kim S."/>
            <person name="Choi T."/>
            <person name="Kim D."/>
            <person name="Ryu S."/>
            <person name="Kim W."/>
        </authorList>
    </citation>
    <scope>NUCLEOTIDE SEQUENCE [LARGE SCALE GENOMIC DNA]</scope>
    <source>
        <tissue evidence="2">Muscle</tissue>
    </source>
</reference>
<evidence type="ECO:0000313" key="3">
    <source>
        <dbReference type="Proteomes" id="UP000324222"/>
    </source>
</evidence>
<accession>A0A5B7DCN3</accession>
<protein>
    <submittedName>
        <fullName evidence="2">Uncharacterized protein</fullName>
    </submittedName>
</protein>
<name>A0A5B7DCN3_PORTR</name>
<dbReference type="Proteomes" id="UP000324222">
    <property type="component" value="Unassembled WGS sequence"/>
</dbReference>
<evidence type="ECO:0000313" key="2">
    <source>
        <dbReference type="EMBL" id="MPC19024.1"/>
    </source>
</evidence>
<evidence type="ECO:0000256" key="1">
    <source>
        <dbReference type="SAM" id="MobiDB-lite"/>
    </source>
</evidence>
<proteinExistence type="predicted"/>
<organism evidence="2 3">
    <name type="scientific">Portunus trituberculatus</name>
    <name type="common">Swimming crab</name>
    <name type="synonym">Neptunus trituberculatus</name>
    <dbReference type="NCBI Taxonomy" id="210409"/>
    <lineage>
        <taxon>Eukaryota</taxon>
        <taxon>Metazoa</taxon>
        <taxon>Ecdysozoa</taxon>
        <taxon>Arthropoda</taxon>
        <taxon>Crustacea</taxon>
        <taxon>Multicrustacea</taxon>
        <taxon>Malacostraca</taxon>
        <taxon>Eumalacostraca</taxon>
        <taxon>Eucarida</taxon>
        <taxon>Decapoda</taxon>
        <taxon>Pleocyemata</taxon>
        <taxon>Brachyura</taxon>
        <taxon>Eubrachyura</taxon>
        <taxon>Portunoidea</taxon>
        <taxon>Portunidae</taxon>
        <taxon>Portuninae</taxon>
        <taxon>Portunus</taxon>
    </lineage>
</organism>